<evidence type="ECO:0000313" key="4">
    <source>
        <dbReference type="EMBL" id="QIN85209.1"/>
    </source>
</evidence>
<name>A0A6G8QFD9_9ACTN</name>
<evidence type="ECO:0000256" key="2">
    <source>
        <dbReference type="ARBA" id="ARBA00023315"/>
    </source>
</evidence>
<reference evidence="4 5" key="1">
    <citation type="submission" date="2019-10" db="EMBL/GenBank/DDBJ databases">
        <title>Rubrobacter sp nov SCSIO 52090 isolated from a deep-sea sediment in the South China Sea.</title>
        <authorList>
            <person name="Chen R.W."/>
        </authorList>
    </citation>
    <scope>NUCLEOTIDE SEQUENCE [LARGE SCALE GENOMIC DNA]</scope>
    <source>
        <strain evidence="4 5">SCSIO 52909</strain>
    </source>
</reference>
<dbReference type="InterPro" id="IPR036388">
    <property type="entry name" value="WH-like_DNA-bd_sf"/>
</dbReference>
<dbReference type="Pfam" id="PF13508">
    <property type="entry name" value="Acetyltransf_7"/>
    <property type="match status" value="1"/>
</dbReference>
<dbReference type="AlphaFoldDB" id="A0A6G8QFD9"/>
<dbReference type="Gene3D" id="1.10.10.10">
    <property type="entry name" value="Winged helix-like DNA-binding domain superfamily/Winged helix DNA-binding domain"/>
    <property type="match status" value="1"/>
</dbReference>
<organism evidence="4 5">
    <name type="scientific">Rubrobacter tropicus</name>
    <dbReference type="NCBI Taxonomy" id="2653851"/>
    <lineage>
        <taxon>Bacteria</taxon>
        <taxon>Bacillati</taxon>
        <taxon>Actinomycetota</taxon>
        <taxon>Rubrobacteria</taxon>
        <taxon>Rubrobacterales</taxon>
        <taxon>Rubrobacteraceae</taxon>
        <taxon>Rubrobacter</taxon>
    </lineage>
</organism>
<dbReference type="GO" id="GO:0016747">
    <property type="term" value="F:acyltransferase activity, transferring groups other than amino-acyl groups"/>
    <property type="evidence" value="ECO:0007669"/>
    <property type="project" value="InterPro"/>
</dbReference>
<evidence type="ECO:0000313" key="5">
    <source>
        <dbReference type="Proteomes" id="UP000501452"/>
    </source>
</evidence>
<feature type="domain" description="N-acetyltransferase" evidence="3">
    <location>
        <begin position="154"/>
        <end position="294"/>
    </location>
</feature>
<dbReference type="InterPro" id="IPR000182">
    <property type="entry name" value="GNAT_dom"/>
</dbReference>
<keyword evidence="5" id="KW-1185">Reference proteome</keyword>
<dbReference type="InterPro" id="IPR000835">
    <property type="entry name" value="HTH_MarR-typ"/>
</dbReference>
<evidence type="ECO:0000256" key="1">
    <source>
        <dbReference type="ARBA" id="ARBA00022679"/>
    </source>
</evidence>
<dbReference type="PROSITE" id="PS51186">
    <property type="entry name" value="GNAT"/>
    <property type="match status" value="1"/>
</dbReference>
<dbReference type="SMART" id="SM00347">
    <property type="entry name" value="HTH_MARR"/>
    <property type="match status" value="1"/>
</dbReference>
<keyword evidence="2" id="KW-0012">Acyltransferase</keyword>
<dbReference type="InterPro" id="IPR016181">
    <property type="entry name" value="Acyl_CoA_acyltransferase"/>
</dbReference>
<sequence length="294" mass="32328">MASDDVALIRRFNRTVTERIGALEESFLGRDRPLGASRLLWEIGDNGADLHELRDRLGLDSGYASRLVRRLENEGLVVVEVDPADGRRRRLRRTAAGLTEVQELDRLSDLAAAAFFDGVPTGHRGRLLAAIAEVERSLRATLVGIGVEDPRHPDVVRCFTRYANELDARFSGGFDAGKSISADPEELTPPAGYCVVARLRGRAIGCGALKLHGAEPAELKRMWVDPDSRGLGVGRRLLESLEALARENGARVLHLETNSALGEAIELYRRAGFVEVAPFNDEPHAHHWFEKALS</sequence>
<dbReference type="PANTHER" id="PTHR43877">
    <property type="entry name" value="AMINOALKYLPHOSPHONATE N-ACETYLTRANSFERASE-RELATED-RELATED"/>
    <property type="match status" value="1"/>
</dbReference>
<dbReference type="CDD" id="cd04301">
    <property type="entry name" value="NAT_SF"/>
    <property type="match status" value="1"/>
</dbReference>
<dbReference type="GO" id="GO:0003700">
    <property type="term" value="F:DNA-binding transcription factor activity"/>
    <property type="evidence" value="ECO:0007669"/>
    <property type="project" value="InterPro"/>
</dbReference>
<proteinExistence type="predicted"/>
<dbReference type="PANTHER" id="PTHR43877:SF2">
    <property type="entry name" value="AMINOALKYLPHOSPHONATE N-ACETYLTRANSFERASE-RELATED"/>
    <property type="match status" value="1"/>
</dbReference>
<dbReference type="EMBL" id="CP045119">
    <property type="protein sequence ID" value="QIN85209.1"/>
    <property type="molecule type" value="Genomic_DNA"/>
</dbReference>
<gene>
    <name evidence="4" type="ORF">GBA63_15115</name>
</gene>
<dbReference type="Gene3D" id="3.40.630.30">
    <property type="match status" value="1"/>
</dbReference>
<dbReference type="Pfam" id="PF12802">
    <property type="entry name" value="MarR_2"/>
    <property type="match status" value="1"/>
</dbReference>
<accession>A0A6G8QFD9</accession>
<dbReference type="SUPFAM" id="SSF55729">
    <property type="entry name" value="Acyl-CoA N-acyltransferases (Nat)"/>
    <property type="match status" value="1"/>
</dbReference>
<dbReference type="Proteomes" id="UP000501452">
    <property type="component" value="Chromosome"/>
</dbReference>
<evidence type="ECO:0000259" key="3">
    <source>
        <dbReference type="PROSITE" id="PS51186"/>
    </source>
</evidence>
<dbReference type="SUPFAM" id="SSF46785">
    <property type="entry name" value="Winged helix' DNA-binding domain"/>
    <property type="match status" value="1"/>
</dbReference>
<dbReference type="KEGG" id="rub:GBA63_15115"/>
<protein>
    <submittedName>
        <fullName evidence="4">GNAT family N-acetyltransferase</fullName>
    </submittedName>
</protein>
<dbReference type="InterPro" id="IPR050832">
    <property type="entry name" value="Bact_Acetyltransf"/>
</dbReference>
<keyword evidence="1 4" id="KW-0808">Transferase</keyword>
<dbReference type="InterPro" id="IPR036390">
    <property type="entry name" value="WH_DNA-bd_sf"/>
</dbReference>